<dbReference type="Gene3D" id="3.40.50.1820">
    <property type="entry name" value="alpha/beta hydrolase"/>
    <property type="match status" value="1"/>
</dbReference>
<sequence length="556" mass="60351">MYFGRLAPNSGVLLSAHPEDNAQRRACCALRFYNVIQGRGTQEFFGGIPFAEAPVGTLRFAPPVPKSSLDVSTFNASAYSLLCPQSTPFGGPPSIMDEDCLTINVLRPSGVREGSNVPVMVWIGGLGYSVYDPDKYDPMPLVLQSSDRGTPIVFVSFNYRLGPFGFPLGQEAADKGALNLGMKDTLVAFQWIQTNIALFGGDPEKVTLFGESSGAMSISHFFLTREVEKFARAAIFESGHAGSLPIFNSTRHEDVWQTFVAATPECAGASPHDTFDCLRQANLTTLLNSYTAAQFTGTNELTFAPVLDGPNGLIPELPSKFLAVGNFSRLPFIAGTNLDEGAFSAPKNASTDDDVRNWAYGLLSPVDVGLPQPPDLALTMDALFALYPNDPALGSPYNTGNDTFGQGLEFKRAASMAGDWWFQALRRTWSHTASRAGVKTFGYYFTDPQAPNEDPYSVQAGVNHEAEVTYVFGGPAFAGTPVPANKLSLAMMDYWISFATSLDPNDGRGSDRPHWPQYTPENEVLIQLNGGNTTIVPDDYRHIPIAFIAVLWKIII</sequence>
<accession>A0A1C7MII6</accession>
<protein>
    <recommendedName>
        <fullName evidence="3">Carboxylic ester hydrolase</fullName>
        <ecNumber evidence="3">3.1.1.-</ecNumber>
    </recommendedName>
</protein>
<dbReference type="EC" id="3.1.1.-" evidence="3"/>
<dbReference type="Proteomes" id="UP000092993">
    <property type="component" value="Unassembled WGS sequence"/>
</dbReference>
<feature type="domain" description="Carboxylesterase type B" evidence="4">
    <location>
        <begin position="41"/>
        <end position="533"/>
    </location>
</feature>
<dbReference type="OrthoDB" id="408631at2759"/>
<dbReference type="SUPFAM" id="SSF53474">
    <property type="entry name" value="alpha/beta-Hydrolases"/>
    <property type="match status" value="1"/>
</dbReference>
<evidence type="ECO:0000313" key="6">
    <source>
        <dbReference type="Proteomes" id="UP000092993"/>
    </source>
</evidence>
<dbReference type="InterPro" id="IPR002018">
    <property type="entry name" value="CarbesteraseB"/>
</dbReference>
<dbReference type="InterPro" id="IPR019819">
    <property type="entry name" value="Carboxylesterase_B_CS"/>
</dbReference>
<name>A0A1C7MII6_GRIFR</name>
<dbReference type="AlphaFoldDB" id="A0A1C7MII6"/>
<gene>
    <name evidence="5" type="primary">LIP2_3</name>
    <name evidence="5" type="ORF">A0H81_02974</name>
</gene>
<evidence type="ECO:0000256" key="1">
    <source>
        <dbReference type="ARBA" id="ARBA00005964"/>
    </source>
</evidence>
<proteinExistence type="inferred from homology"/>
<evidence type="ECO:0000256" key="3">
    <source>
        <dbReference type="RuleBase" id="RU361235"/>
    </source>
</evidence>
<dbReference type="OMA" id="AQYMIAY"/>
<dbReference type="InterPro" id="IPR029058">
    <property type="entry name" value="AB_hydrolase_fold"/>
</dbReference>
<keyword evidence="6" id="KW-1185">Reference proteome</keyword>
<dbReference type="PANTHER" id="PTHR11559">
    <property type="entry name" value="CARBOXYLESTERASE"/>
    <property type="match status" value="1"/>
</dbReference>
<dbReference type="STRING" id="5627.A0A1C7MII6"/>
<organism evidence="5 6">
    <name type="scientific">Grifola frondosa</name>
    <name type="common">Maitake</name>
    <name type="synonym">Polyporus frondosus</name>
    <dbReference type="NCBI Taxonomy" id="5627"/>
    <lineage>
        <taxon>Eukaryota</taxon>
        <taxon>Fungi</taxon>
        <taxon>Dikarya</taxon>
        <taxon>Basidiomycota</taxon>
        <taxon>Agaricomycotina</taxon>
        <taxon>Agaricomycetes</taxon>
        <taxon>Polyporales</taxon>
        <taxon>Grifolaceae</taxon>
        <taxon>Grifola</taxon>
    </lineage>
</organism>
<dbReference type="GO" id="GO:0016787">
    <property type="term" value="F:hydrolase activity"/>
    <property type="evidence" value="ECO:0007669"/>
    <property type="project" value="UniProtKB-KW"/>
</dbReference>
<comment type="similarity">
    <text evidence="1 3">Belongs to the type-B carboxylesterase/lipase family.</text>
</comment>
<evidence type="ECO:0000256" key="2">
    <source>
        <dbReference type="ARBA" id="ARBA00022801"/>
    </source>
</evidence>
<evidence type="ECO:0000259" key="4">
    <source>
        <dbReference type="Pfam" id="PF00135"/>
    </source>
</evidence>
<dbReference type="PROSITE" id="PS00941">
    <property type="entry name" value="CARBOXYLESTERASE_B_2"/>
    <property type="match status" value="1"/>
</dbReference>
<evidence type="ECO:0000313" key="5">
    <source>
        <dbReference type="EMBL" id="OBZ76209.1"/>
    </source>
</evidence>
<comment type="caution">
    <text evidence="5">The sequence shown here is derived from an EMBL/GenBank/DDBJ whole genome shotgun (WGS) entry which is preliminary data.</text>
</comment>
<reference evidence="5 6" key="1">
    <citation type="submission" date="2016-03" db="EMBL/GenBank/DDBJ databases">
        <title>Whole genome sequencing of Grifola frondosa 9006-11.</title>
        <authorList>
            <person name="Min B."/>
            <person name="Park H."/>
            <person name="Kim J.-G."/>
            <person name="Cho H."/>
            <person name="Oh Y.-L."/>
            <person name="Kong W.-S."/>
            <person name="Choi I.-G."/>
        </authorList>
    </citation>
    <scope>NUCLEOTIDE SEQUENCE [LARGE SCALE GENOMIC DNA]</scope>
    <source>
        <strain evidence="5 6">9006-11</strain>
    </source>
</reference>
<dbReference type="Pfam" id="PF00135">
    <property type="entry name" value="COesterase"/>
    <property type="match status" value="1"/>
</dbReference>
<dbReference type="PROSITE" id="PS00122">
    <property type="entry name" value="CARBOXYLESTERASE_B_1"/>
    <property type="match status" value="1"/>
</dbReference>
<dbReference type="InterPro" id="IPR050309">
    <property type="entry name" value="Type-B_Carboxylest/Lipase"/>
</dbReference>
<dbReference type="EMBL" id="LUGG01000003">
    <property type="protein sequence ID" value="OBZ76209.1"/>
    <property type="molecule type" value="Genomic_DNA"/>
</dbReference>
<keyword evidence="2 3" id="KW-0378">Hydrolase</keyword>
<dbReference type="InterPro" id="IPR019826">
    <property type="entry name" value="Carboxylesterase_B_AS"/>
</dbReference>